<evidence type="ECO:0000256" key="2">
    <source>
        <dbReference type="ARBA" id="ARBA00022963"/>
    </source>
</evidence>
<accession>A0A1L0CL13</accession>
<keyword evidence="6" id="KW-1185">Reference proteome</keyword>
<evidence type="ECO:0000313" key="6">
    <source>
        <dbReference type="Proteomes" id="UP000183365"/>
    </source>
</evidence>
<feature type="domain" description="DUF676" evidence="4">
    <location>
        <begin position="7"/>
        <end position="206"/>
    </location>
</feature>
<dbReference type="PANTHER" id="PTHR12482">
    <property type="entry name" value="LIPASE ROG1-RELATED-RELATED"/>
    <property type="match status" value="1"/>
</dbReference>
<evidence type="ECO:0000256" key="1">
    <source>
        <dbReference type="ARBA" id="ARBA00007920"/>
    </source>
</evidence>
<dbReference type="EMBL" id="FQNF01000025">
    <property type="protein sequence ID" value="SGZ39549.1"/>
    <property type="molecule type" value="Genomic_DNA"/>
</dbReference>
<dbReference type="InterPro" id="IPR007751">
    <property type="entry name" value="DUF676_lipase-like"/>
</dbReference>
<dbReference type="GO" id="GO:0004622">
    <property type="term" value="F:phosphatidylcholine lysophospholipase activity"/>
    <property type="evidence" value="ECO:0007669"/>
    <property type="project" value="EnsemblFungi"/>
</dbReference>
<keyword evidence="2" id="KW-0443">Lipid metabolism</keyword>
<dbReference type="GO" id="GO:0005811">
    <property type="term" value="C:lipid droplet"/>
    <property type="evidence" value="ECO:0007669"/>
    <property type="project" value="EnsemblFungi"/>
</dbReference>
<dbReference type="Pfam" id="PF05057">
    <property type="entry name" value="DUF676"/>
    <property type="match status" value="1"/>
</dbReference>
<comment type="similarity">
    <text evidence="1">Belongs to the putative lipase ROG1 family.</text>
</comment>
<dbReference type="Proteomes" id="UP000183365">
    <property type="component" value="Unassembled WGS sequence"/>
</dbReference>
<evidence type="ECO:0000259" key="4">
    <source>
        <dbReference type="Pfam" id="PF05057"/>
    </source>
</evidence>
<sequence>MSADKESPKSLFILIHGLLGSHKHMHSIRDLIMERSKEPVMIMIPCKNGFFKTFDGIDIVGERVLKEIKLFMRSRNENEIKNLKKLNIVAYSMGGLISRYIIKDLKKFMNKRYPQIEFDTFMTFATPHLGVNFYKDGKFPYNVLTKLGSNVLGRSGRQLFILDNKENADPLLLEISKGKYLEALQSFKNHIALANVHNDRSVSFYTSFITDLEYQCSSNTFENDNILVTWDKFPTGAIIDVTAKHFEETIASSSNSKNMVIKFTSVFKYLIKCLFIVFFVFFIFPLALLINTFGTVVSHINVWVYQNKMLLYSKFSFLNRKWLSTKLDLDLDPDSDFDEDYDNNEMEQLLTHLDKTRSDENLEKTDVADILSSDWETTKSVHNKNNNAAPSKPPHKDLRLKYFINKYSNNNTDLYISGSDEKLPFDRPRKEILSSLNTVKWIRIPLKLKGANTHRAIIARNGLDSTATLNKKAICFNIDLLLELCSSEYIA</sequence>
<gene>
    <name evidence="5" type="ORF">HGUI_01749</name>
</gene>
<evidence type="ECO:0000313" key="5">
    <source>
        <dbReference type="EMBL" id="SGZ39549.1"/>
    </source>
</evidence>
<dbReference type="Gene3D" id="3.40.50.1820">
    <property type="entry name" value="alpha/beta hydrolase"/>
    <property type="match status" value="1"/>
</dbReference>
<reference evidence="6" key="1">
    <citation type="submission" date="2016-11" db="EMBL/GenBank/DDBJ databases">
        <authorList>
            <person name="Guldener U."/>
        </authorList>
    </citation>
    <scope>NUCLEOTIDE SEQUENCE [LARGE SCALE GENOMIC DNA]</scope>
</reference>
<keyword evidence="3" id="KW-1133">Transmembrane helix</keyword>
<keyword evidence="3" id="KW-0812">Transmembrane</keyword>
<dbReference type="AlphaFoldDB" id="A0A1L0CL13"/>
<dbReference type="GO" id="GO:0055088">
    <property type="term" value="P:lipid homeostasis"/>
    <property type="evidence" value="ECO:0007669"/>
    <property type="project" value="EnsemblFungi"/>
</dbReference>
<dbReference type="PANTHER" id="PTHR12482:SF24">
    <property type="entry name" value="LIPID DROPLET PHOSPHOLIPASE 1"/>
    <property type="match status" value="1"/>
</dbReference>
<keyword evidence="3" id="KW-0472">Membrane</keyword>
<proteinExistence type="inferred from homology"/>
<name>A0A1L0CL13_9ASCO</name>
<keyword evidence="2" id="KW-0442">Lipid degradation</keyword>
<dbReference type="OrthoDB" id="273452at2759"/>
<dbReference type="GO" id="GO:0016042">
    <property type="term" value="P:lipid catabolic process"/>
    <property type="evidence" value="ECO:0007669"/>
    <property type="project" value="UniProtKB-KW"/>
</dbReference>
<dbReference type="InterPro" id="IPR044294">
    <property type="entry name" value="Lipase-like"/>
</dbReference>
<dbReference type="SUPFAM" id="SSF53474">
    <property type="entry name" value="alpha/beta-Hydrolases"/>
    <property type="match status" value="1"/>
</dbReference>
<feature type="transmembrane region" description="Helical" evidence="3">
    <location>
        <begin position="269"/>
        <end position="290"/>
    </location>
</feature>
<protein>
    <recommendedName>
        <fullName evidence="4">DUF676 domain-containing protein</fullName>
    </recommendedName>
</protein>
<evidence type="ECO:0000256" key="3">
    <source>
        <dbReference type="SAM" id="Phobius"/>
    </source>
</evidence>
<dbReference type="GO" id="GO:0047372">
    <property type="term" value="F:monoacylglycerol lipase activity"/>
    <property type="evidence" value="ECO:0007669"/>
    <property type="project" value="TreeGrafter"/>
</dbReference>
<dbReference type="VEuPathDB" id="FungiDB:HGUI_01749"/>
<dbReference type="InterPro" id="IPR029058">
    <property type="entry name" value="AB_hydrolase_fold"/>
</dbReference>
<organism evidence="5 6">
    <name type="scientific">Hanseniaspora guilliermondii</name>
    <dbReference type="NCBI Taxonomy" id="56406"/>
    <lineage>
        <taxon>Eukaryota</taxon>
        <taxon>Fungi</taxon>
        <taxon>Dikarya</taxon>
        <taxon>Ascomycota</taxon>
        <taxon>Saccharomycotina</taxon>
        <taxon>Saccharomycetes</taxon>
        <taxon>Saccharomycodales</taxon>
        <taxon>Saccharomycodaceae</taxon>
        <taxon>Hanseniaspora</taxon>
    </lineage>
</organism>